<evidence type="ECO:0000313" key="1">
    <source>
        <dbReference type="EMBL" id="KDR20340.1"/>
    </source>
</evidence>
<evidence type="ECO:0000313" key="2">
    <source>
        <dbReference type="Proteomes" id="UP000027135"/>
    </source>
</evidence>
<organism evidence="1 2">
    <name type="scientific">Zootermopsis nevadensis</name>
    <name type="common">Dampwood termite</name>
    <dbReference type="NCBI Taxonomy" id="136037"/>
    <lineage>
        <taxon>Eukaryota</taxon>
        <taxon>Metazoa</taxon>
        <taxon>Ecdysozoa</taxon>
        <taxon>Arthropoda</taxon>
        <taxon>Hexapoda</taxon>
        <taxon>Insecta</taxon>
        <taxon>Pterygota</taxon>
        <taxon>Neoptera</taxon>
        <taxon>Polyneoptera</taxon>
        <taxon>Dictyoptera</taxon>
        <taxon>Blattodea</taxon>
        <taxon>Blattoidea</taxon>
        <taxon>Termitoidae</taxon>
        <taxon>Termopsidae</taxon>
        <taxon>Zootermopsis</taxon>
    </lineage>
</organism>
<gene>
    <name evidence="1" type="ORF">L798_05507</name>
</gene>
<protein>
    <submittedName>
        <fullName evidence="1">Uncharacterized protein</fullName>
    </submittedName>
</protein>
<reference evidence="1 2" key="1">
    <citation type="journal article" date="2014" name="Nat. Commun.">
        <title>Molecular traces of alternative social organization in a termite genome.</title>
        <authorList>
            <person name="Terrapon N."/>
            <person name="Li C."/>
            <person name="Robertson H.M."/>
            <person name="Ji L."/>
            <person name="Meng X."/>
            <person name="Booth W."/>
            <person name="Chen Z."/>
            <person name="Childers C.P."/>
            <person name="Glastad K.M."/>
            <person name="Gokhale K."/>
            <person name="Gowin J."/>
            <person name="Gronenberg W."/>
            <person name="Hermansen R.A."/>
            <person name="Hu H."/>
            <person name="Hunt B.G."/>
            <person name="Huylmans A.K."/>
            <person name="Khalil S.M."/>
            <person name="Mitchell R.D."/>
            <person name="Munoz-Torres M.C."/>
            <person name="Mustard J.A."/>
            <person name="Pan H."/>
            <person name="Reese J.T."/>
            <person name="Scharf M.E."/>
            <person name="Sun F."/>
            <person name="Vogel H."/>
            <person name="Xiao J."/>
            <person name="Yang W."/>
            <person name="Yang Z."/>
            <person name="Yang Z."/>
            <person name="Zhou J."/>
            <person name="Zhu J."/>
            <person name="Brent C.S."/>
            <person name="Elsik C.G."/>
            <person name="Goodisman M.A."/>
            <person name="Liberles D.A."/>
            <person name="Roe R.M."/>
            <person name="Vargo E.L."/>
            <person name="Vilcinskas A."/>
            <person name="Wang J."/>
            <person name="Bornberg-Bauer E."/>
            <person name="Korb J."/>
            <person name="Zhang G."/>
            <person name="Liebig J."/>
        </authorList>
    </citation>
    <scope>NUCLEOTIDE SEQUENCE [LARGE SCALE GENOMIC DNA]</scope>
    <source>
        <tissue evidence="1">Whole organism</tissue>
    </source>
</reference>
<dbReference type="InParanoid" id="A0A067RLB5"/>
<dbReference type="Proteomes" id="UP000027135">
    <property type="component" value="Unassembled WGS sequence"/>
</dbReference>
<dbReference type="EMBL" id="KK852607">
    <property type="protein sequence ID" value="KDR20340.1"/>
    <property type="molecule type" value="Genomic_DNA"/>
</dbReference>
<name>A0A067RLB5_ZOONE</name>
<keyword evidence="2" id="KW-1185">Reference proteome</keyword>
<proteinExistence type="predicted"/>
<accession>A0A067RLB5</accession>
<sequence length="128" mass="15051">MPNTLQYSPCPTRETQIHHEGGVVLGCRPVCSEWRFRSRTSCPGPRSEFRQRHHPIGAPGRKLRVQHSREPRVCRHQPCGSELGQPCRSDLHRQPYCRSLFVPLNIVDNDYRRHSKLFYICNFFFVLH</sequence>
<dbReference type="AlphaFoldDB" id="A0A067RLB5"/>